<dbReference type="Proteomes" id="UP000829398">
    <property type="component" value="Chromosome 6"/>
</dbReference>
<name>A0ACB8JPA3_CITSI</name>
<organism evidence="1 2">
    <name type="scientific">Citrus sinensis</name>
    <name type="common">Sweet orange</name>
    <name type="synonym">Citrus aurantium var. sinensis</name>
    <dbReference type="NCBI Taxonomy" id="2711"/>
    <lineage>
        <taxon>Eukaryota</taxon>
        <taxon>Viridiplantae</taxon>
        <taxon>Streptophyta</taxon>
        <taxon>Embryophyta</taxon>
        <taxon>Tracheophyta</taxon>
        <taxon>Spermatophyta</taxon>
        <taxon>Magnoliopsida</taxon>
        <taxon>eudicotyledons</taxon>
        <taxon>Gunneridae</taxon>
        <taxon>Pentapetalae</taxon>
        <taxon>rosids</taxon>
        <taxon>malvids</taxon>
        <taxon>Sapindales</taxon>
        <taxon>Rutaceae</taxon>
        <taxon>Aurantioideae</taxon>
        <taxon>Citrus</taxon>
    </lineage>
</organism>
<keyword evidence="1" id="KW-0808">Transferase</keyword>
<protein>
    <submittedName>
        <fullName evidence="1">N-acetylglucosaminyl transferase component family protein / Gpi1 family protein</fullName>
    </submittedName>
</protein>
<reference evidence="2" key="1">
    <citation type="journal article" date="2023" name="Hortic. Res.">
        <title>A chromosome-level phased genome enabling allele-level studies in sweet orange: a case study on citrus Huanglongbing tolerance.</title>
        <authorList>
            <person name="Wu B."/>
            <person name="Yu Q."/>
            <person name="Deng Z."/>
            <person name="Duan Y."/>
            <person name="Luo F."/>
            <person name="Gmitter F. Jr."/>
        </authorList>
    </citation>
    <scope>NUCLEOTIDE SEQUENCE [LARGE SCALE GENOMIC DNA]</scope>
    <source>
        <strain evidence="2">cv. Valencia</strain>
    </source>
</reference>
<evidence type="ECO:0000313" key="1">
    <source>
        <dbReference type="EMBL" id="KAH9734345.1"/>
    </source>
</evidence>
<keyword evidence="2" id="KW-1185">Reference proteome</keyword>
<accession>A0ACB8JPA3</accession>
<evidence type="ECO:0000313" key="2">
    <source>
        <dbReference type="Proteomes" id="UP000829398"/>
    </source>
</evidence>
<sequence>MRKQCRIWWLKHLSSTEPSSSYTFLFGWFVSCTPASLDIVVALARDDSSLSGCQSSLKEILCDTNGSMAVTLQGKSMFSLLGQCAVYPSDNDQLFRIGVGDSDQRKYYTCGTAYELNREGMLRKRNRTNLMAYNHWIQMVYDLYKICGRNIHCIPKSHHIHWNGRSVLHCNVRVILYETPRYGAHHFSLSFWNSSEKVKIFLKKHKWIDELHQKQPLSELDAVILAMNSATASQMVFERHVSFKWPSTKFSIICMLVALVWQLLAVSMASLSMIFYIFLQFIHTFLSFGSQSWICTTSKKAALHKHSMWSSLAVDVLLVNLIGFSLLFYAESVCLWLKGVHAGFKLNTELAGVLGMISLHAIQIWSALWFFMDALLLYLVKGLAMLGILFGMTVPAAFIRDMIVLVTLHVSTLHWVMSLLYSQQITSISSFMALYTLKQHIVGSLIFTPLLLLLPTSVFYIFFTMMNSSISLVCMLIEVVISIMHATPYINIELWLVRRRRFPAGIWFEIVSCHGSSDNPPEIVSLDTISSPSKNSLHLENISGRSHVLVSILHSNFLTVGQIVIPHYIKVFTRVSRSYFTQVSLWSSYREKGEFLSIPSTITQRFIISSTFGTKLPSRMPWMFIPFKEYWCVFRNTTCKPECDCHLLQ</sequence>
<dbReference type="EMBL" id="CM039175">
    <property type="protein sequence ID" value="KAH9734345.1"/>
    <property type="molecule type" value="Genomic_DNA"/>
</dbReference>
<comment type="caution">
    <text evidence="1">The sequence shown here is derived from an EMBL/GenBank/DDBJ whole genome shotgun (WGS) entry which is preliminary data.</text>
</comment>
<proteinExistence type="predicted"/>
<gene>
    <name evidence="1" type="ORF">KPL71_017344</name>
</gene>